<evidence type="ECO:0000256" key="2">
    <source>
        <dbReference type="ARBA" id="ARBA00022729"/>
    </source>
</evidence>
<name>A0AAD4NCF9_9BILA</name>
<dbReference type="InterPro" id="IPR051940">
    <property type="entry name" value="Chitin_bind-dev_reg"/>
</dbReference>
<evidence type="ECO:0000256" key="4">
    <source>
        <dbReference type="ARBA" id="ARBA00023157"/>
    </source>
</evidence>
<evidence type="ECO:0000259" key="7">
    <source>
        <dbReference type="PROSITE" id="PS50940"/>
    </source>
</evidence>
<evidence type="ECO:0000256" key="3">
    <source>
        <dbReference type="ARBA" id="ARBA00022737"/>
    </source>
</evidence>
<keyword evidence="2 6" id="KW-0732">Signal</keyword>
<keyword evidence="9" id="KW-1185">Reference proteome</keyword>
<dbReference type="PANTHER" id="PTHR23301">
    <property type="entry name" value="CHITIN BINDING PERITROPHIN-A"/>
    <property type="match status" value="1"/>
</dbReference>
<keyword evidence="1" id="KW-0147">Chitin-binding</keyword>
<dbReference type="InterPro" id="IPR036508">
    <property type="entry name" value="Chitin-bd_dom_sf"/>
</dbReference>
<feature type="domain" description="Chitin-binding type-2" evidence="7">
    <location>
        <begin position="66"/>
        <end position="124"/>
    </location>
</feature>
<keyword evidence="5" id="KW-0325">Glycoprotein</keyword>
<dbReference type="PROSITE" id="PS50940">
    <property type="entry name" value="CHIT_BIND_II"/>
    <property type="match status" value="2"/>
</dbReference>
<evidence type="ECO:0000256" key="1">
    <source>
        <dbReference type="ARBA" id="ARBA00022669"/>
    </source>
</evidence>
<sequence>MNLDCMCRPSLLLCFLFASFFSSFSHGFPALYKHTTGLTDYFTLREFSGPLYVEFSQVQYSIEANAHFCSERLDGFYQHPINCSEVIQCFGGDVFEYPPCDHGLFFDEQQGECNYQDRVKGCSSMRKNVDAGEKEFEQAENIYPTDNCAQFKHGDYIADLTNCSAFYRCISGQFIAGSCPPGTVFNSKLNICDFLDNSIKCKSYN</sequence>
<dbReference type="SMART" id="SM00494">
    <property type="entry name" value="ChtBD2"/>
    <property type="match status" value="2"/>
</dbReference>
<dbReference type="Pfam" id="PF01607">
    <property type="entry name" value="CBM_14"/>
    <property type="match status" value="2"/>
</dbReference>
<protein>
    <submittedName>
        <fullName evidence="8">Chitin binding peritrophin-A domain-containing protein</fullName>
    </submittedName>
</protein>
<feature type="chain" id="PRO_5042288015" evidence="6">
    <location>
        <begin position="28"/>
        <end position="205"/>
    </location>
</feature>
<dbReference type="GO" id="GO:0005576">
    <property type="term" value="C:extracellular region"/>
    <property type="evidence" value="ECO:0007669"/>
    <property type="project" value="InterPro"/>
</dbReference>
<evidence type="ECO:0000256" key="5">
    <source>
        <dbReference type="ARBA" id="ARBA00023180"/>
    </source>
</evidence>
<dbReference type="Gene3D" id="2.170.140.10">
    <property type="entry name" value="Chitin binding domain"/>
    <property type="match status" value="2"/>
</dbReference>
<keyword evidence="4" id="KW-1015">Disulfide bond</keyword>
<evidence type="ECO:0000313" key="8">
    <source>
        <dbReference type="EMBL" id="KAI1723484.1"/>
    </source>
</evidence>
<gene>
    <name evidence="8" type="ORF">DdX_03644</name>
</gene>
<dbReference type="SUPFAM" id="SSF57625">
    <property type="entry name" value="Invertebrate chitin-binding proteins"/>
    <property type="match status" value="2"/>
</dbReference>
<dbReference type="PANTHER" id="PTHR23301:SF106">
    <property type="entry name" value="CHITIN-BINDING TYPE-2 DOMAIN-CONTAINING PROTEIN-RELATED"/>
    <property type="match status" value="1"/>
</dbReference>
<proteinExistence type="predicted"/>
<evidence type="ECO:0000313" key="9">
    <source>
        <dbReference type="Proteomes" id="UP001201812"/>
    </source>
</evidence>
<reference evidence="8" key="1">
    <citation type="submission" date="2022-01" db="EMBL/GenBank/DDBJ databases">
        <title>Genome Sequence Resource for Two Populations of Ditylenchus destructor, the Migratory Endoparasitic Phytonematode.</title>
        <authorList>
            <person name="Zhang H."/>
            <person name="Lin R."/>
            <person name="Xie B."/>
        </authorList>
    </citation>
    <scope>NUCLEOTIDE SEQUENCE</scope>
    <source>
        <strain evidence="8">BazhouSP</strain>
    </source>
</reference>
<accession>A0AAD4NCF9</accession>
<dbReference type="InterPro" id="IPR002557">
    <property type="entry name" value="Chitin-bd_dom"/>
</dbReference>
<keyword evidence="3" id="KW-0677">Repeat</keyword>
<dbReference type="Proteomes" id="UP001201812">
    <property type="component" value="Unassembled WGS sequence"/>
</dbReference>
<feature type="domain" description="Chitin-binding type-2" evidence="7">
    <location>
        <begin position="145"/>
        <end position="203"/>
    </location>
</feature>
<dbReference type="AlphaFoldDB" id="A0AAD4NCF9"/>
<organism evidence="8 9">
    <name type="scientific">Ditylenchus destructor</name>
    <dbReference type="NCBI Taxonomy" id="166010"/>
    <lineage>
        <taxon>Eukaryota</taxon>
        <taxon>Metazoa</taxon>
        <taxon>Ecdysozoa</taxon>
        <taxon>Nematoda</taxon>
        <taxon>Chromadorea</taxon>
        <taxon>Rhabditida</taxon>
        <taxon>Tylenchina</taxon>
        <taxon>Tylenchomorpha</taxon>
        <taxon>Sphaerularioidea</taxon>
        <taxon>Anguinidae</taxon>
        <taxon>Anguininae</taxon>
        <taxon>Ditylenchus</taxon>
    </lineage>
</organism>
<dbReference type="GO" id="GO:0008061">
    <property type="term" value="F:chitin binding"/>
    <property type="evidence" value="ECO:0007669"/>
    <property type="project" value="UniProtKB-KW"/>
</dbReference>
<dbReference type="EMBL" id="JAKKPZ010000003">
    <property type="protein sequence ID" value="KAI1723484.1"/>
    <property type="molecule type" value="Genomic_DNA"/>
</dbReference>
<feature type="signal peptide" evidence="6">
    <location>
        <begin position="1"/>
        <end position="27"/>
    </location>
</feature>
<comment type="caution">
    <text evidence="8">The sequence shown here is derived from an EMBL/GenBank/DDBJ whole genome shotgun (WGS) entry which is preliminary data.</text>
</comment>
<evidence type="ECO:0000256" key="6">
    <source>
        <dbReference type="SAM" id="SignalP"/>
    </source>
</evidence>